<evidence type="ECO:0000256" key="6">
    <source>
        <dbReference type="ARBA" id="ARBA00022801"/>
    </source>
</evidence>
<dbReference type="NCBIfam" id="NF002600">
    <property type="entry name" value="PRK02256.1"/>
    <property type="match status" value="1"/>
</dbReference>
<dbReference type="Gene3D" id="3.40.630.10">
    <property type="entry name" value="Zn peptidases"/>
    <property type="match status" value="1"/>
</dbReference>
<proteinExistence type="inferred from homology"/>
<dbReference type="EMBL" id="CAADRM010000080">
    <property type="protein sequence ID" value="VFU13485.1"/>
    <property type="molecule type" value="Genomic_DNA"/>
</dbReference>
<evidence type="ECO:0000313" key="9">
    <source>
        <dbReference type="EMBL" id="VFU13485.1"/>
    </source>
</evidence>
<keyword evidence="7" id="KW-0862">Zinc</keyword>
<dbReference type="PRINTS" id="PR00932">
    <property type="entry name" value="AMINO1PTASE"/>
</dbReference>
<dbReference type="GO" id="GO:0006508">
    <property type="term" value="P:proteolysis"/>
    <property type="evidence" value="ECO:0007669"/>
    <property type="project" value="UniProtKB-KW"/>
</dbReference>
<keyword evidence="8" id="KW-0482">Metalloprotease</keyword>
<dbReference type="InterPro" id="IPR001948">
    <property type="entry name" value="Peptidase_M18"/>
</dbReference>
<dbReference type="Gene3D" id="2.30.250.10">
    <property type="entry name" value="Aminopeptidase i, Domain 2"/>
    <property type="match status" value="1"/>
</dbReference>
<keyword evidence="4" id="KW-0645">Protease</keyword>
<organism evidence="9">
    <name type="scientific">anaerobic digester metagenome</name>
    <dbReference type="NCBI Taxonomy" id="1263854"/>
    <lineage>
        <taxon>unclassified sequences</taxon>
        <taxon>metagenomes</taxon>
        <taxon>ecological metagenomes</taxon>
    </lineage>
</organism>
<keyword evidence="6 9" id="KW-0378">Hydrolase</keyword>
<dbReference type="PANTHER" id="PTHR28570">
    <property type="entry name" value="ASPARTYL AMINOPEPTIDASE"/>
    <property type="match status" value="1"/>
</dbReference>
<evidence type="ECO:0000256" key="8">
    <source>
        <dbReference type="ARBA" id="ARBA00023049"/>
    </source>
</evidence>
<name>A0A485LXV7_9ZZZZ</name>
<dbReference type="InterPro" id="IPR023358">
    <property type="entry name" value="Peptidase_M18_dom2"/>
</dbReference>
<comment type="similarity">
    <text evidence="2">Belongs to the peptidase M18 family.</text>
</comment>
<dbReference type="EC" id="3.4.11.-" evidence="9"/>
<comment type="cofactor">
    <cofactor evidence="1">
        <name>Zn(2+)</name>
        <dbReference type="ChEBI" id="CHEBI:29105"/>
    </cofactor>
</comment>
<evidence type="ECO:0000256" key="4">
    <source>
        <dbReference type="ARBA" id="ARBA00022670"/>
    </source>
</evidence>
<evidence type="ECO:0000256" key="3">
    <source>
        <dbReference type="ARBA" id="ARBA00022438"/>
    </source>
</evidence>
<keyword evidence="3 9" id="KW-0031">Aminopeptidase</keyword>
<dbReference type="GO" id="GO:0008237">
    <property type="term" value="F:metallopeptidase activity"/>
    <property type="evidence" value="ECO:0007669"/>
    <property type="project" value="UniProtKB-KW"/>
</dbReference>
<sequence>MPRKRATAKPDLVHKIKSGWEILKESLAEVESYNQEYLKFLTQVKTEREAVEYFRARAGEAGGLELVENRGKALAVCRRGAIPLKDGVRIVVAHIDCPRLDLKANPLYEDTDLAMLKTHYYGGIKKYQWLARPLALHGVVVKEDGSLLKVLIGEDPDDPCFTIEDLLPHLAANAQYSKKLPDAFQAEKLNIILGSRPDLTAKDSKVKAYILSLLHERYGIVEQDFVSADLEIVPAGPAREVGIDRSLIGGYGQDDRACSWAAFAAVRDAASKGFTSIALLMDKEEIGSEGNTGAKSMFIEEVLWELASRFGEEIVPSRVLFRSKAISGDANGAFDPDYPEVHEKMNAARLGYGVCVTKFTGARGKVGSSEAHAEYMAYIRSLLNRSQIPWQTGELGKVDEGGGGTVAKFLAEYGMDIVDMGPALLSMHSPFELSSKVDTYSTYLAYRAFMEDRG</sequence>
<dbReference type="GO" id="GO:0004177">
    <property type="term" value="F:aminopeptidase activity"/>
    <property type="evidence" value="ECO:0007669"/>
    <property type="project" value="UniProtKB-KW"/>
</dbReference>
<dbReference type="PANTHER" id="PTHR28570:SF2">
    <property type="entry name" value="M18 FAMILY AMINOPEPTIDASE 1-RELATED"/>
    <property type="match status" value="1"/>
</dbReference>
<protein>
    <submittedName>
        <fullName evidence="9">Putative M18 family aminopeptidase 1</fullName>
        <ecNumber evidence="9">3.4.11.-</ecNumber>
    </submittedName>
</protein>
<evidence type="ECO:0000256" key="7">
    <source>
        <dbReference type="ARBA" id="ARBA00022833"/>
    </source>
</evidence>
<dbReference type="SUPFAM" id="SSF53187">
    <property type="entry name" value="Zn-dependent exopeptidases"/>
    <property type="match status" value="1"/>
</dbReference>
<dbReference type="SUPFAM" id="SSF101821">
    <property type="entry name" value="Aminopeptidase/glucanase lid domain"/>
    <property type="match status" value="1"/>
</dbReference>
<accession>A0A485LXV7</accession>
<evidence type="ECO:0000256" key="5">
    <source>
        <dbReference type="ARBA" id="ARBA00022723"/>
    </source>
</evidence>
<evidence type="ECO:0000256" key="1">
    <source>
        <dbReference type="ARBA" id="ARBA00001947"/>
    </source>
</evidence>
<dbReference type="AlphaFoldDB" id="A0A485LXV7"/>
<keyword evidence="5" id="KW-0479">Metal-binding</keyword>
<dbReference type="Pfam" id="PF02127">
    <property type="entry name" value="Peptidase_M18"/>
    <property type="match status" value="1"/>
</dbReference>
<gene>
    <name evidence="9" type="primary">apeA</name>
    <name evidence="9" type="ORF">SCFA_190039</name>
</gene>
<dbReference type="GO" id="GO:0005737">
    <property type="term" value="C:cytoplasm"/>
    <property type="evidence" value="ECO:0007669"/>
    <property type="project" value="UniProtKB-ARBA"/>
</dbReference>
<reference evidence="9" key="1">
    <citation type="submission" date="2019-03" db="EMBL/GenBank/DDBJ databases">
        <authorList>
            <person name="Hao L."/>
        </authorList>
    </citation>
    <scope>NUCLEOTIDE SEQUENCE</scope>
</reference>
<evidence type="ECO:0000256" key="2">
    <source>
        <dbReference type="ARBA" id="ARBA00008290"/>
    </source>
</evidence>
<dbReference type="GO" id="GO:0008270">
    <property type="term" value="F:zinc ion binding"/>
    <property type="evidence" value="ECO:0007669"/>
    <property type="project" value="InterPro"/>
</dbReference>